<name>E1WZ70_HALMS</name>
<evidence type="ECO:0000313" key="1">
    <source>
        <dbReference type="EMBL" id="CBW27758.1"/>
    </source>
</evidence>
<dbReference type="EMBL" id="FQ312005">
    <property type="protein sequence ID" value="CBW27758.1"/>
    <property type="molecule type" value="Genomic_DNA"/>
</dbReference>
<keyword evidence="2" id="KW-1185">Reference proteome</keyword>
<evidence type="ECO:0000313" key="2">
    <source>
        <dbReference type="Proteomes" id="UP000008963"/>
    </source>
</evidence>
<accession>E1WZ70</accession>
<dbReference type="OrthoDB" id="9945249at2"/>
<dbReference type="AlphaFoldDB" id="E1WZ70"/>
<reference evidence="2" key="1">
    <citation type="journal article" date="2013" name="ISME J.">
        <title>A small predatory core genome in the divergent marine Bacteriovorax marinus SJ and the terrestrial Bdellovibrio bacteriovorus.</title>
        <authorList>
            <person name="Crossman L.C."/>
            <person name="Chen H."/>
            <person name="Cerdeno-Tarraga A.M."/>
            <person name="Brooks K."/>
            <person name="Quail M.A."/>
            <person name="Pineiro S.A."/>
            <person name="Hobley L."/>
            <person name="Sockett R.E."/>
            <person name="Bentley S.D."/>
            <person name="Parkhill J."/>
            <person name="Williams H.N."/>
            <person name="Stine O.C."/>
        </authorList>
    </citation>
    <scope>NUCLEOTIDE SEQUENCE [LARGE SCALE GENOMIC DNA]</scope>
    <source>
        <strain evidence="2">ATCC BAA-682 / DSM 15412 / SJ</strain>
    </source>
</reference>
<dbReference type="STRING" id="862908.BMS_2996"/>
<proteinExistence type="predicted"/>
<dbReference type="RefSeq" id="WP_014245529.1">
    <property type="nucleotide sequence ID" value="NC_016620.1"/>
</dbReference>
<gene>
    <name evidence="1" type="ordered locus">BMS_2996</name>
</gene>
<sequence length="160" mass="18220">MKSALIGLIIGILFSSSILGATLNCEQSFYEHNGMFVSAQINGDFSVVSEKEVKFSKVTFKYSIYEDNNEEYIWSAGLKELENFSNKLDYRPRKYFGHMKFPVWVNEIAGSPYYGFGYLDLIVPAKNLKSSEPSSFTSYLIMTYMDDHYGGTIKLNCSIK</sequence>
<dbReference type="HOGENOM" id="CLU_1649766_0_0_7"/>
<dbReference type="PATRIC" id="fig|862908.3.peg.2864"/>
<organism evidence="1 2">
    <name type="scientific">Halobacteriovorax marinus (strain ATCC BAA-682 / DSM 15412 / SJ)</name>
    <name type="common">Bacteriovorax marinus</name>
    <dbReference type="NCBI Taxonomy" id="862908"/>
    <lineage>
        <taxon>Bacteria</taxon>
        <taxon>Pseudomonadati</taxon>
        <taxon>Bdellovibrionota</taxon>
        <taxon>Bacteriovoracia</taxon>
        <taxon>Bacteriovoracales</taxon>
        <taxon>Halobacteriovoraceae</taxon>
        <taxon>Halobacteriovorax</taxon>
    </lineage>
</organism>
<protein>
    <submittedName>
        <fullName evidence="1">Exported protein</fullName>
    </submittedName>
</protein>
<dbReference type="Proteomes" id="UP000008963">
    <property type="component" value="Chromosome"/>
</dbReference>
<dbReference type="KEGG" id="bmx:BMS_2996"/>